<evidence type="ECO:0000256" key="1">
    <source>
        <dbReference type="ARBA" id="ARBA00004175"/>
    </source>
</evidence>
<comment type="subcellular location">
    <subcellularLocation>
        <location evidence="1">Target cell membrane</location>
    </subcellularLocation>
</comment>
<dbReference type="PROSITE" id="PS50088">
    <property type="entry name" value="ANK_REPEAT"/>
    <property type="match status" value="1"/>
</dbReference>
<keyword evidence="6" id="KW-0040">ANK repeat</keyword>
<dbReference type="Gene3D" id="1.25.40.20">
    <property type="entry name" value="Ankyrin repeat-containing domain"/>
    <property type="match status" value="1"/>
</dbReference>
<proteinExistence type="predicted"/>
<evidence type="ECO:0000256" key="3">
    <source>
        <dbReference type="ARBA" id="ARBA00022537"/>
    </source>
</evidence>
<dbReference type="EMBL" id="CP092864">
    <property type="protein sequence ID" value="UYV63230.1"/>
    <property type="molecule type" value="Genomic_DNA"/>
</dbReference>
<keyword evidence="5" id="KW-1053">Target membrane</keyword>
<evidence type="ECO:0000313" key="8">
    <source>
        <dbReference type="Proteomes" id="UP001235939"/>
    </source>
</evidence>
<gene>
    <name evidence="7" type="ORF">LAZ67_2003498</name>
</gene>
<dbReference type="InterPro" id="IPR036770">
    <property type="entry name" value="Ankyrin_rpt-contain_sf"/>
</dbReference>
<accession>A0ABY6K675</accession>
<dbReference type="Pfam" id="PF12796">
    <property type="entry name" value="Ank_2"/>
    <property type="match status" value="1"/>
</dbReference>
<keyword evidence="4" id="KW-0638">Presynaptic neurotoxin</keyword>
<evidence type="ECO:0000256" key="6">
    <source>
        <dbReference type="PROSITE-ProRule" id="PRU00023"/>
    </source>
</evidence>
<dbReference type="PROSITE" id="PS50297">
    <property type="entry name" value="ANK_REP_REGION"/>
    <property type="match status" value="1"/>
</dbReference>
<keyword evidence="2" id="KW-0268">Exocytosis</keyword>
<evidence type="ECO:0000256" key="5">
    <source>
        <dbReference type="ARBA" id="ARBA00023298"/>
    </source>
</evidence>
<evidence type="ECO:0000313" key="7">
    <source>
        <dbReference type="EMBL" id="UYV63230.1"/>
    </source>
</evidence>
<feature type="repeat" description="ANK" evidence="6">
    <location>
        <begin position="50"/>
        <end position="82"/>
    </location>
</feature>
<dbReference type="PANTHER" id="PTHR24116:SF0">
    <property type="entry name" value="KINASE D-INTERACTING SUBSTRATE OF 220 KDA"/>
    <property type="match status" value="1"/>
</dbReference>
<dbReference type="InterPro" id="IPR052771">
    <property type="entry name" value="Neurotrophin_sig_adaptor"/>
</dbReference>
<keyword evidence="8" id="KW-1185">Reference proteome</keyword>
<evidence type="ECO:0000256" key="4">
    <source>
        <dbReference type="ARBA" id="ARBA00023028"/>
    </source>
</evidence>
<dbReference type="SMART" id="SM00248">
    <property type="entry name" value="ANK"/>
    <property type="match status" value="2"/>
</dbReference>
<keyword evidence="5" id="KW-0472">Membrane</keyword>
<dbReference type="InterPro" id="IPR002110">
    <property type="entry name" value="Ankyrin_rpt"/>
</dbReference>
<dbReference type="PANTHER" id="PTHR24116">
    <property type="entry name" value="KINASE D-INTERACTING SUBSTRATE OF 220 KDA"/>
    <property type="match status" value="1"/>
</dbReference>
<keyword evidence="3" id="KW-1052">Target cell membrane</keyword>
<name>A0ABY6K675_9ARAC</name>
<reference evidence="7 8" key="1">
    <citation type="submission" date="2022-01" db="EMBL/GenBank/DDBJ databases">
        <title>A chromosomal length assembly of Cordylochernes scorpioides.</title>
        <authorList>
            <person name="Zeh D."/>
            <person name="Zeh J."/>
        </authorList>
    </citation>
    <scope>NUCLEOTIDE SEQUENCE [LARGE SCALE GENOMIC DNA]</scope>
    <source>
        <strain evidence="7">IN4F17</strain>
        <tissue evidence="7">Whole Body</tissue>
    </source>
</reference>
<protein>
    <submittedName>
        <fullName evidence="7">KIDINS220</fullName>
    </submittedName>
</protein>
<keyword evidence="4" id="KW-0528">Neurotoxin</keyword>
<dbReference type="Proteomes" id="UP001235939">
    <property type="component" value="Chromosome 02"/>
</dbReference>
<keyword evidence="4" id="KW-0800">Toxin</keyword>
<sequence>MRESNFGRSGINDAENLHLEYLLYFGQGQEYRGRPCANNEGVVTHCDVQAGWTGLMWCCYKGHEALAQFLLEHGANPNVADQYNISCLAWAAGRGFATIVHDLLAHGAKVNVGDKVQFIC</sequence>
<evidence type="ECO:0000256" key="2">
    <source>
        <dbReference type="ARBA" id="ARBA00022483"/>
    </source>
</evidence>
<dbReference type="SUPFAM" id="SSF48403">
    <property type="entry name" value="Ankyrin repeat"/>
    <property type="match status" value="1"/>
</dbReference>
<organism evidence="7 8">
    <name type="scientific">Cordylochernes scorpioides</name>
    <dbReference type="NCBI Taxonomy" id="51811"/>
    <lineage>
        <taxon>Eukaryota</taxon>
        <taxon>Metazoa</taxon>
        <taxon>Ecdysozoa</taxon>
        <taxon>Arthropoda</taxon>
        <taxon>Chelicerata</taxon>
        <taxon>Arachnida</taxon>
        <taxon>Pseudoscorpiones</taxon>
        <taxon>Cheliferoidea</taxon>
        <taxon>Chernetidae</taxon>
        <taxon>Cordylochernes</taxon>
    </lineage>
</organism>